<evidence type="ECO:0000313" key="2">
    <source>
        <dbReference type="Proteomes" id="UP000694415"/>
    </source>
</evidence>
<sequence length="13" mass="1360">MRTLGAKTPVGTQ</sequence>
<proteinExistence type="predicted"/>
<accession>A0A8C6HFE8</accession>
<dbReference type="Ensembl" id="ENSMSIT00000025927.1">
    <property type="protein sequence ID" value="ENSMSIP00000020539.1"/>
    <property type="gene ID" value="ENSMSIG00000017443.1"/>
</dbReference>
<protein>
    <submittedName>
        <fullName evidence="1">Predicted gene, 17617</fullName>
    </submittedName>
</protein>
<reference evidence="1" key="2">
    <citation type="submission" date="2025-09" db="UniProtKB">
        <authorList>
            <consortium name="Ensembl"/>
        </authorList>
    </citation>
    <scope>IDENTIFICATION</scope>
</reference>
<name>A0A8C6HFE8_MUSSI</name>
<dbReference type="Proteomes" id="UP000694415">
    <property type="component" value="Unplaced"/>
</dbReference>
<organism evidence="1 2">
    <name type="scientific">Mus spicilegus</name>
    <name type="common">Mound-building mouse</name>
    <dbReference type="NCBI Taxonomy" id="10103"/>
    <lineage>
        <taxon>Eukaryota</taxon>
        <taxon>Metazoa</taxon>
        <taxon>Chordata</taxon>
        <taxon>Craniata</taxon>
        <taxon>Vertebrata</taxon>
        <taxon>Euteleostomi</taxon>
        <taxon>Mammalia</taxon>
        <taxon>Eutheria</taxon>
        <taxon>Euarchontoglires</taxon>
        <taxon>Glires</taxon>
        <taxon>Rodentia</taxon>
        <taxon>Myomorpha</taxon>
        <taxon>Muroidea</taxon>
        <taxon>Muridae</taxon>
        <taxon>Murinae</taxon>
        <taxon>Mus</taxon>
        <taxon>Mus</taxon>
    </lineage>
</organism>
<evidence type="ECO:0000313" key="1">
    <source>
        <dbReference type="Ensembl" id="ENSMSIP00000020539.1"/>
    </source>
</evidence>
<reference evidence="1" key="1">
    <citation type="submission" date="2025-08" db="UniProtKB">
        <authorList>
            <consortium name="Ensembl"/>
        </authorList>
    </citation>
    <scope>IDENTIFICATION</scope>
</reference>
<keyword evidence="2" id="KW-1185">Reference proteome</keyword>